<organism evidence="2 3">
    <name type="scientific">Mycolicibacillus parakoreensis</name>
    <dbReference type="NCBI Taxonomy" id="1069221"/>
    <lineage>
        <taxon>Bacteria</taxon>
        <taxon>Bacillati</taxon>
        <taxon>Actinomycetota</taxon>
        <taxon>Actinomycetes</taxon>
        <taxon>Mycobacteriales</taxon>
        <taxon>Mycobacteriaceae</taxon>
        <taxon>Mycolicibacillus</taxon>
    </lineage>
</organism>
<keyword evidence="3" id="KW-1185">Reference proteome</keyword>
<evidence type="ECO:0000313" key="3">
    <source>
        <dbReference type="Proteomes" id="UP001055200"/>
    </source>
</evidence>
<proteinExistence type="predicted"/>
<name>A0ABY3TYJ1_9MYCO</name>
<protein>
    <submittedName>
        <fullName evidence="2">Rv3235 family protein</fullName>
    </submittedName>
</protein>
<reference evidence="2" key="1">
    <citation type="submission" date="2022-08" db="EMBL/GenBank/DDBJ databases">
        <title>Complete genome sequence of 14 non-tuberculosis mycobacteria type-strains.</title>
        <authorList>
            <person name="Igarashi Y."/>
            <person name="Osugi A."/>
            <person name="Mitarai S."/>
        </authorList>
    </citation>
    <scope>NUCLEOTIDE SEQUENCE</scope>
    <source>
        <strain evidence="2">DSM 45575</strain>
    </source>
</reference>
<feature type="compositionally biased region" description="Pro residues" evidence="1">
    <location>
        <begin position="37"/>
        <end position="50"/>
    </location>
</feature>
<dbReference type="InterPro" id="IPR045596">
    <property type="entry name" value="DUF6459"/>
</dbReference>
<dbReference type="Proteomes" id="UP001055200">
    <property type="component" value="Chromosome"/>
</dbReference>
<dbReference type="RefSeq" id="WP_240170230.1">
    <property type="nucleotide sequence ID" value="NZ_CP092365.1"/>
</dbReference>
<accession>A0ABY3TYJ1</accession>
<dbReference type="EMBL" id="CP092365">
    <property type="protein sequence ID" value="ULN51949.1"/>
    <property type="molecule type" value="Genomic_DNA"/>
</dbReference>
<evidence type="ECO:0000256" key="1">
    <source>
        <dbReference type="SAM" id="MobiDB-lite"/>
    </source>
</evidence>
<gene>
    <name evidence="2" type="ORF">MIU77_13840</name>
</gene>
<sequence length="167" mass="18191">MNDSALRRRLVRPAVDCEPPPQTLPAPARRPRRPCRPVAPPATAPPPSPAGRPDLRAAAAFADAALRRVLEVLDRRRPAPHLRAVLATPLLDALGTRGPAGPAARRPRRPRATAVLRRVRVQAVGPERPSRAVEVVASYVRGPRTHAIACRVERVQTRWQVVALHIG</sequence>
<feature type="region of interest" description="Disordered" evidence="1">
    <location>
        <begin position="1"/>
        <end position="54"/>
    </location>
</feature>
<dbReference type="Pfam" id="PF20060">
    <property type="entry name" value="DUF6459"/>
    <property type="match status" value="1"/>
</dbReference>
<evidence type="ECO:0000313" key="2">
    <source>
        <dbReference type="EMBL" id="ULN51949.1"/>
    </source>
</evidence>